<dbReference type="Proteomes" id="UP000429523">
    <property type="component" value="Unassembled WGS sequence"/>
</dbReference>
<gene>
    <name evidence="8" type="ORF">PF001_g6485</name>
    <name evidence="7" type="ORF">PF002_g8587</name>
    <name evidence="6" type="ORF">PF005_g7603</name>
    <name evidence="5" type="ORF">PF006_g6813</name>
    <name evidence="4" type="ORF">PF007_g5936</name>
    <name evidence="2" type="ORF">PF009_g7812</name>
    <name evidence="3" type="ORF">PF010_g8426</name>
</gene>
<dbReference type="EMBL" id="QXGA01000282">
    <property type="protein sequence ID" value="KAE9148594.1"/>
    <property type="molecule type" value="Genomic_DNA"/>
</dbReference>
<dbReference type="GO" id="GO:0005929">
    <property type="term" value="C:cilium"/>
    <property type="evidence" value="ECO:0007669"/>
    <property type="project" value="TreeGrafter"/>
</dbReference>
<evidence type="ECO:0000313" key="5">
    <source>
        <dbReference type="EMBL" id="KAE9148594.1"/>
    </source>
</evidence>
<dbReference type="PANTHER" id="PTHR33906:SF1">
    <property type="entry name" value="INTRAFLAGELLAR TRANSPORT PROTEIN 25 HOMOLOG"/>
    <property type="match status" value="1"/>
</dbReference>
<dbReference type="PANTHER" id="PTHR33906">
    <property type="entry name" value="INTRAFLAGELLAR TRANSPORT PROTEIN 25 HOMOLOG"/>
    <property type="match status" value="1"/>
</dbReference>
<evidence type="ECO:0000313" key="10">
    <source>
        <dbReference type="Proteomes" id="UP000433483"/>
    </source>
</evidence>
<dbReference type="EMBL" id="QXGE01000260">
    <property type="protein sequence ID" value="KAE9318184.1"/>
    <property type="molecule type" value="Genomic_DNA"/>
</dbReference>
<organism evidence="5 13">
    <name type="scientific">Phytophthora fragariae</name>
    <dbReference type="NCBI Taxonomy" id="53985"/>
    <lineage>
        <taxon>Eukaryota</taxon>
        <taxon>Sar</taxon>
        <taxon>Stramenopiles</taxon>
        <taxon>Oomycota</taxon>
        <taxon>Peronosporomycetes</taxon>
        <taxon>Peronosporales</taxon>
        <taxon>Peronosporaceae</taxon>
        <taxon>Phytophthora</taxon>
    </lineage>
</organism>
<dbReference type="AlphaFoldDB" id="A0A6A3UNK3"/>
<dbReference type="EMBL" id="QXGF01000307">
    <property type="protein sequence ID" value="KAE8942416.1"/>
    <property type="molecule type" value="Genomic_DNA"/>
</dbReference>
<evidence type="ECO:0000313" key="15">
    <source>
        <dbReference type="Proteomes" id="UP000488956"/>
    </source>
</evidence>
<dbReference type="InterPro" id="IPR033558">
    <property type="entry name" value="IFT25"/>
</dbReference>
<dbReference type="GO" id="GO:0030992">
    <property type="term" value="C:intraciliary transport particle B"/>
    <property type="evidence" value="ECO:0007669"/>
    <property type="project" value="InterPro"/>
</dbReference>
<dbReference type="OrthoDB" id="271080at2759"/>
<sequence>MISESSGGSKLYSQKPGVVVTVMELALDEEGAQVTAVTSYDSSFPPVNILDGEQSSKWVTTGSFPQEIVVQLATTASVVRAKMWTRNAKDVSVESCSGPTPIKWEKLFDIKLKESDGEMQIVSENVKPTDASFIKFKILSGWNDFVVVHRVSVEGSTSRR</sequence>
<dbReference type="Gene3D" id="2.60.120.260">
    <property type="entry name" value="Galactose-binding domain-like"/>
    <property type="match status" value="1"/>
</dbReference>
<dbReference type="EMBL" id="QXGB01000307">
    <property type="protein sequence ID" value="KAE9220117.1"/>
    <property type="molecule type" value="Genomic_DNA"/>
</dbReference>
<proteinExistence type="predicted"/>
<dbReference type="Proteomes" id="UP000441208">
    <property type="component" value="Unassembled WGS sequence"/>
</dbReference>
<dbReference type="InterPro" id="IPR008979">
    <property type="entry name" value="Galactose-bd-like_sf"/>
</dbReference>
<dbReference type="EMBL" id="QXFZ01000214">
    <property type="protein sequence ID" value="KAE9126550.1"/>
    <property type="molecule type" value="Genomic_DNA"/>
</dbReference>
<dbReference type="Proteomes" id="UP000488956">
    <property type="component" value="Unassembled WGS sequence"/>
</dbReference>
<evidence type="ECO:0000313" key="11">
    <source>
        <dbReference type="Proteomes" id="UP000437068"/>
    </source>
</evidence>
<dbReference type="Proteomes" id="UP000440367">
    <property type="component" value="Unassembled WGS sequence"/>
</dbReference>
<evidence type="ECO:0000313" key="4">
    <source>
        <dbReference type="EMBL" id="KAE9126550.1"/>
    </source>
</evidence>
<dbReference type="SUPFAM" id="SSF49785">
    <property type="entry name" value="Galactose-binding domain-like"/>
    <property type="match status" value="1"/>
</dbReference>
<evidence type="ECO:0000313" key="13">
    <source>
        <dbReference type="Proteomes" id="UP000440732"/>
    </source>
</evidence>
<evidence type="ECO:0000313" key="7">
    <source>
        <dbReference type="EMBL" id="KAE9242752.1"/>
    </source>
</evidence>
<dbReference type="EMBL" id="QXGD01000340">
    <property type="protein sequence ID" value="KAE9242752.1"/>
    <property type="molecule type" value="Genomic_DNA"/>
</dbReference>
<evidence type="ECO:0000313" key="8">
    <source>
        <dbReference type="EMBL" id="KAE9318184.1"/>
    </source>
</evidence>
<evidence type="ECO:0000313" key="12">
    <source>
        <dbReference type="Proteomes" id="UP000440367"/>
    </source>
</evidence>
<evidence type="ECO:0000259" key="1">
    <source>
        <dbReference type="Pfam" id="PF00754"/>
    </source>
</evidence>
<evidence type="ECO:0000313" key="2">
    <source>
        <dbReference type="EMBL" id="KAE8942416.1"/>
    </source>
</evidence>
<name>A0A6A3UNK3_9STRA</name>
<comment type="caution">
    <text evidence="5">The sequence shown here is derived from an EMBL/GenBank/DDBJ whole genome shotgun (WGS) entry which is preliminary data.</text>
</comment>
<evidence type="ECO:0000313" key="14">
    <source>
        <dbReference type="Proteomes" id="UP000441208"/>
    </source>
</evidence>
<evidence type="ECO:0000313" key="6">
    <source>
        <dbReference type="EMBL" id="KAE9220117.1"/>
    </source>
</evidence>
<dbReference type="Proteomes" id="UP000433483">
    <property type="component" value="Unassembled WGS sequence"/>
</dbReference>
<keyword evidence="10" id="KW-1185">Reference proteome</keyword>
<reference evidence="9 10" key="1">
    <citation type="submission" date="2018-08" db="EMBL/GenBank/DDBJ databases">
        <title>Genomic investigation of the strawberry pathogen Phytophthora fragariae indicates pathogenicity is determined by transcriptional variation in three key races.</title>
        <authorList>
            <person name="Adams T.M."/>
            <person name="Armitage A.D."/>
            <person name="Sobczyk M.K."/>
            <person name="Bates H.J."/>
            <person name="Dunwell J.M."/>
            <person name="Nellist C.F."/>
            <person name="Harrison R.J."/>
        </authorList>
    </citation>
    <scope>NUCLEOTIDE SEQUENCE [LARGE SCALE GENOMIC DNA]</scope>
    <source>
        <strain evidence="8 11">A4</strain>
        <strain evidence="7 12">BC-1</strain>
        <strain evidence="6 10">NOV-27</strain>
        <strain evidence="5 13">NOV-5</strain>
        <strain evidence="4 14">NOV-71</strain>
        <strain evidence="2 9">NOV-9</strain>
        <strain evidence="3 15">ONT-3</strain>
    </source>
</reference>
<dbReference type="EMBL" id="QXFX01000382">
    <property type="protein sequence ID" value="KAE9117886.1"/>
    <property type="molecule type" value="Genomic_DNA"/>
</dbReference>
<feature type="domain" description="F5/8 type C" evidence="1">
    <location>
        <begin position="33"/>
        <end position="145"/>
    </location>
</feature>
<evidence type="ECO:0000313" key="9">
    <source>
        <dbReference type="Proteomes" id="UP000429523"/>
    </source>
</evidence>
<accession>A0A6A3UNK3</accession>
<protein>
    <recommendedName>
        <fullName evidence="1">F5/8 type C domain-containing protein</fullName>
    </recommendedName>
</protein>
<dbReference type="GO" id="GO:0042073">
    <property type="term" value="P:intraciliary transport"/>
    <property type="evidence" value="ECO:0007669"/>
    <property type="project" value="InterPro"/>
</dbReference>
<dbReference type="Proteomes" id="UP000440732">
    <property type="component" value="Unassembled WGS sequence"/>
</dbReference>
<evidence type="ECO:0000313" key="3">
    <source>
        <dbReference type="EMBL" id="KAE9117886.1"/>
    </source>
</evidence>
<dbReference type="Pfam" id="PF00754">
    <property type="entry name" value="F5_F8_type_C"/>
    <property type="match status" value="1"/>
</dbReference>
<dbReference type="InterPro" id="IPR000421">
    <property type="entry name" value="FA58C"/>
</dbReference>
<dbReference type="Proteomes" id="UP000437068">
    <property type="component" value="Unassembled WGS sequence"/>
</dbReference>